<evidence type="ECO:0000256" key="4">
    <source>
        <dbReference type="ARBA" id="ARBA00022692"/>
    </source>
</evidence>
<feature type="transmembrane region" description="Helical" evidence="7">
    <location>
        <begin position="195"/>
        <end position="214"/>
    </location>
</feature>
<feature type="transmembrane region" description="Helical" evidence="7">
    <location>
        <begin position="157"/>
        <end position="175"/>
    </location>
</feature>
<proteinExistence type="inferred from homology"/>
<comment type="subcellular location">
    <subcellularLocation>
        <location evidence="1 7">Cell membrane</location>
        <topology evidence="1 7">Multi-pass membrane protein</topology>
    </subcellularLocation>
</comment>
<feature type="transmembrane region" description="Helical" evidence="7">
    <location>
        <begin position="128"/>
        <end position="150"/>
    </location>
</feature>
<evidence type="ECO:0000256" key="3">
    <source>
        <dbReference type="ARBA" id="ARBA00022475"/>
    </source>
</evidence>
<keyword evidence="10" id="KW-1185">Reference proteome</keyword>
<dbReference type="InterPro" id="IPR000515">
    <property type="entry name" value="MetI-like"/>
</dbReference>
<dbReference type="PANTHER" id="PTHR30151:SF0">
    <property type="entry name" value="ABC TRANSPORTER PERMEASE PROTEIN MJ0413-RELATED"/>
    <property type="match status" value="1"/>
</dbReference>
<feature type="transmembrane region" description="Helical" evidence="7">
    <location>
        <begin position="99"/>
        <end position="122"/>
    </location>
</feature>
<evidence type="ECO:0000256" key="2">
    <source>
        <dbReference type="ARBA" id="ARBA00022448"/>
    </source>
</evidence>
<dbReference type="Pfam" id="PF00528">
    <property type="entry name" value="BPD_transp_1"/>
    <property type="match status" value="1"/>
</dbReference>
<evidence type="ECO:0000313" key="9">
    <source>
        <dbReference type="EMBL" id="MFC5520795.1"/>
    </source>
</evidence>
<dbReference type="InterPro" id="IPR035906">
    <property type="entry name" value="MetI-like_sf"/>
</dbReference>
<accession>A0ABW0Q8Z7</accession>
<feature type="transmembrane region" description="Helical" evidence="7">
    <location>
        <begin position="254"/>
        <end position="274"/>
    </location>
</feature>
<comment type="similarity">
    <text evidence="7">Belongs to the binding-protein-dependent transport system permease family.</text>
</comment>
<dbReference type="PROSITE" id="PS50928">
    <property type="entry name" value="ABC_TM1"/>
    <property type="match status" value="1"/>
</dbReference>
<dbReference type="SUPFAM" id="SSF161098">
    <property type="entry name" value="MetI-like"/>
    <property type="match status" value="1"/>
</dbReference>
<keyword evidence="2 7" id="KW-0813">Transport</keyword>
<name>A0ABW0Q8Z7_9BURK</name>
<protein>
    <submittedName>
        <fullName evidence="9">ABC transporter permease</fullName>
    </submittedName>
</protein>
<evidence type="ECO:0000256" key="5">
    <source>
        <dbReference type="ARBA" id="ARBA00022989"/>
    </source>
</evidence>
<organism evidence="9 10">
    <name type="scientific">Polaromonas jejuensis</name>
    <dbReference type="NCBI Taxonomy" id="457502"/>
    <lineage>
        <taxon>Bacteria</taxon>
        <taxon>Pseudomonadati</taxon>
        <taxon>Pseudomonadota</taxon>
        <taxon>Betaproteobacteria</taxon>
        <taxon>Burkholderiales</taxon>
        <taxon>Comamonadaceae</taxon>
        <taxon>Polaromonas</taxon>
    </lineage>
</organism>
<dbReference type="RefSeq" id="WP_068831112.1">
    <property type="nucleotide sequence ID" value="NZ_JBHSMX010000011.1"/>
</dbReference>
<reference evidence="10" key="1">
    <citation type="journal article" date="2019" name="Int. J. Syst. Evol. Microbiol.">
        <title>The Global Catalogue of Microorganisms (GCM) 10K type strain sequencing project: providing services to taxonomists for standard genome sequencing and annotation.</title>
        <authorList>
            <consortium name="The Broad Institute Genomics Platform"/>
            <consortium name="The Broad Institute Genome Sequencing Center for Infectious Disease"/>
            <person name="Wu L."/>
            <person name="Ma J."/>
        </authorList>
    </citation>
    <scope>NUCLEOTIDE SEQUENCE [LARGE SCALE GENOMIC DNA]</scope>
    <source>
        <strain evidence="10">CGMCC 4.7277</strain>
    </source>
</reference>
<keyword evidence="6 7" id="KW-0472">Membrane</keyword>
<comment type="caution">
    <text evidence="9">The sequence shown here is derived from an EMBL/GenBank/DDBJ whole genome shotgun (WGS) entry which is preliminary data.</text>
</comment>
<feature type="transmembrane region" description="Helical" evidence="7">
    <location>
        <begin position="221"/>
        <end position="242"/>
    </location>
</feature>
<keyword evidence="5 7" id="KW-1133">Transmembrane helix</keyword>
<feature type="domain" description="ABC transmembrane type-1" evidence="8">
    <location>
        <begin position="87"/>
        <end position="271"/>
    </location>
</feature>
<evidence type="ECO:0000256" key="1">
    <source>
        <dbReference type="ARBA" id="ARBA00004651"/>
    </source>
</evidence>
<sequence length="284" mass="30728">MSTPNVLPVPGPAPLVEVRASSRLVVRKVSPETIERVVAVLAPVLLLGLWEALTRSNVLDQRFFPAPSSIVDTFYHMTFKMPWDNSLAYHVLISLSRALIGFLLGAIPAIAIGAIMGLVPIVRAAVQPIVGALFPIPKVAILPLLMLVFGIGEESKWAIIAIGVFFQVLIATAAGVSNIDRIYLDVGANFKAGRIATYTTIAFPGALPMIVAGLRLGWGSSLLLLVTAEMVSSQSGVGFLIWRAWQLMTVEDMYVGLVVIACIGITSFWLIDALESRLLPWKRR</sequence>
<evidence type="ECO:0000313" key="10">
    <source>
        <dbReference type="Proteomes" id="UP001596084"/>
    </source>
</evidence>
<keyword evidence="3" id="KW-1003">Cell membrane</keyword>
<gene>
    <name evidence="9" type="ORF">ACFPP7_07660</name>
</gene>
<dbReference type="Proteomes" id="UP001596084">
    <property type="component" value="Unassembled WGS sequence"/>
</dbReference>
<evidence type="ECO:0000259" key="8">
    <source>
        <dbReference type="PROSITE" id="PS50928"/>
    </source>
</evidence>
<evidence type="ECO:0000256" key="7">
    <source>
        <dbReference type="RuleBase" id="RU363032"/>
    </source>
</evidence>
<evidence type="ECO:0000256" key="6">
    <source>
        <dbReference type="ARBA" id="ARBA00023136"/>
    </source>
</evidence>
<dbReference type="EMBL" id="JBHSMX010000011">
    <property type="protein sequence ID" value="MFC5520795.1"/>
    <property type="molecule type" value="Genomic_DNA"/>
</dbReference>
<dbReference type="PANTHER" id="PTHR30151">
    <property type="entry name" value="ALKANE SULFONATE ABC TRANSPORTER-RELATED, MEMBRANE SUBUNIT"/>
    <property type="match status" value="1"/>
</dbReference>
<dbReference type="Gene3D" id="1.10.3720.10">
    <property type="entry name" value="MetI-like"/>
    <property type="match status" value="1"/>
</dbReference>
<keyword evidence="4 7" id="KW-0812">Transmembrane</keyword>